<dbReference type="EMBL" id="JAQQWN010000004">
    <property type="protein sequence ID" value="KAK8090383.1"/>
    <property type="molecule type" value="Genomic_DNA"/>
</dbReference>
<organism evidence="2 3">
    <name type="scientific">Apiospora hydei</name>
    <dbReference type="NCBI Taxonomy" id="1337664"/>
    <lineage>
        <taxon>Eukaryota</taxon>
        <taxon>Fungi</taxon>
        <taxon>Dikarya</taxon>
        <taxon>Ascomycota</taxon>
        <taxon>Pezizomycotina</taxon>
        <taxon>Sordariomycetes</taxon>
        <taxon>Xylariomycetidae</taxon>
        <taxon>Amphisphaeriales</taxon>
        <taxon>Apiosporaceae</taxon>
        <taxon>Apiospora</taxon>
    </lineage>
</organism>
<keyword evidence="3" id="KW-1185">Reference proteome</keyword>
<evidence type="ECO:0000256" key="1">
    <source>
        <dbReference type="SAM" id="MobiDB-lite"/>
    </source>
</evidence>
<reference evidence="2 3" key="1">
    <citation type="submission" date="2023-01" db="EMBL/GenBank/DDBJ databases">
        <title>Analysis of 21 Apiospora genomes using comparative genomics revels a genus with tremendous synthesis potential of carbohydrate active enzymes and secondary metabolites.</title>
        <authorList>
            <person name="Sorensen T."/>
        </authorList>
    </citation>
    <scope>NUCLEOTIDE SEQUENCE [LARGE SCALE GENOMIC DNA]</scope>
    <source>
        <strain evidence="2 3">CBS 114990</strain>
    </source>
</reference>
<protein>
    <submittedName>
        <fullName evidence="2">Uncharacterized protein</fullName>
    </submittedName>
</protein>
<name>A0ABR1X4N8_9PEZI</name>
<evidence type="ECO:0000313" key="3">
    <source>
        <dbReference type="Proteomes" id="UP001433268"/>
    </source>
</evidence>
<dbReference type="Proteomes" id="UP001433268">
    <property type="component" value="Unassembled WGS sequence"/>
</dbReference>
<comment type="caution">
    <text evidence="2">The sequence shown here is derived from an EMBL/GenBank/DDBJ whole genome shotgun (WGS) entry which is preliminary data.</text>
</comment>
<proteinExistence type="predicted"/>
<evidence type="ECO:0000313" key="2">
    <source>
        <dbReference type="EMBL" id="KAK8090383.1"/>
    </source>
</evidence>
<sequence>MSGSTGSSKGRKRLGLEGSPGDRLSKHLRASKHVFYLDSDEDEPRTADKRHKDACASQTFVTGDNRFVTDSIPNHVRRHNGEIAQQGNTLQAILNAHQGFEKQLHQCDGQLAETKNSIQEVETNVIKKALGEVARVDDRITQEIVNCKDSLQIQLDAVNRKTTQHTTKVHQTLAAMAKCLQELDHMAEQGVGGDQPAAVQGVQVEANSDDIRYRP</sequence>
<feature type="region of interest" description="Disordered" evidence="1">
    <location>
        <begin position="192"/>
        <end position="215"/>
    </location>
</feature>
<feature type="region of interest" description="Disordered" evidence="1">
    <location>
        <begin position="1"/>
        <end position="27"/>
    </location>
</feature>
<accession>A0ABR1X4N8</accession>
<dbReference type="RefSeq" id="XP_066673277.1">
    <property type="nucleotide sequence ID" value="XM_066809659.1"/>
</dbReference>
<dbReference type="GeneID" id="92042719"/>
<gene>
    <name evidence="2" type="ORF">PG997_005344</name>
</gene>